<dbReference type="GO" id="GO:0008360">
    <property type="term" value="P:regulation of cell shape"/>
    <property type="evidence" value="ECO:0007669"/>
    <property type="project" value="UniProtKB-KW"/>
</dbReference>
<dbReference type="PANTHER" id="PTHR43783">
    <property type="entry name" value="UDP-N-ACETYLGLUCOSAMINE 1-CARBOXYVINYLTRANSFERASE"/>
    <property type="match status" value="1"/>
</dbReference>
<keyword evidence="7" id="KW-0573">Peptidoglycan synthesis</keyword>
<feature type="domain" description="Enolpyruvate transferase" evidence="16">
    <location>
        <begin position="8"/>
        <end position="405"/>
    </location>
</feature>
<dbReference type="GeneID" id="97380327"/>
<dbReference type="InterPro" id="IPR001986">
    <property type="entry name" value="Enolpyruvate_Tfrase_dom"/>
</dbReference>
<comment type="pathway">
    <text evidence="2">Cell wall biogenesis; peptidoglycan biosynthesis.</text>
</comment>
<name>A0A4R1QIY3_9FIRM</name>
<dbReference type="GO" id="GO:0005737">
    <property type="term" value="C:cytoplasm"/>
    <property type="evidence" value="ECO:0007669"/>
    <property type="project" value="UniProtKB-SubCell"/>
</dbReference>
<evidence type="ECO:0000256" key="13">
    <source>
        <dbReference type="ARBA" id="ARBA00042443"/>
    </source>
</evidence>
<dbReference type="PANTHER" id="PTHR43783:SF1">
    <property type="entry name" value="UDP-N-ACETYLGLUCOSAMINE 1-CARBOXYVINYLTRANSFERASE"/>
    <property type="match status" value="1"/>
</dbReference>
<evidence type="ECO:0000256" key="3">
    <source>
        <dbReference type="ARBA" id="ARBA00022490"/>
    </source>
</evidence>
<dbReference type="AlphaFoldDB" id="A0A4R1QIY3"/>
<gene>
    <name evidence="17" type="ORF">EDD77_13327</name>
</gene>
<evidence type="ECO:0000256" key="5">
    <source>
        <dbReference type="ARBA" id="ARBA00022679"/>
    </source>
</evidence>
<dbReference type="Gene3D" id="3.65.10.10">
    <property type="entry name" value="Enolpyruvate transferase domain"/>
    <property type="match status" value="2"/>
</dbReference>
<evidence type="ECO:0000313" key="17">
    <source>
        <dbReference type="EMBL" id="TCL53486.1"/>
    </source>
</evidence>
<comment type="caution">
    <text evidence="17">The sequence shown here is derived from an EMBL/GenBank/DDBJ whole genome shotgun (WGS) entry which is preliminary data.</text>
</comment>
<dbReference type="GO" id="GO:0008760">
    <property type="term" value="F:UDP-N-acetylglucosamine 1-carboxyvinyltransferase activity"/>
    <property type="evidence" value="ECO:0007669"/>
    <property type="project" value="UniProtKB-EC"/>
</dbReference>
<dbReference type="GO" id="GO:0009252">
    <property type="term" value="P:peptidoglycan biosynthetic process"/>
    <property type="evidence" value="ECO:0007669"/>
    <property type="project" value="UniProtKB-KW"/>
</dbReference>
<dbReference type="InterPro" id="IPR050068">
    <property type="entry name" value="MurA_subfamily"/>
</dbReference>
<evidence type="ECO:0000256" key="12">
    <source>
        <dbReference type="ARBA" id="ARBA00039754"/>
    </source>
</evidence>
<evidence type="ECO:0000256" key="9">
    <source>
        <dbReference type="ARBA" id="ARBA00023316"/>
    </source>
</evidence>
<dbReference type="Proteomes" id="UP000295184">
    <property type="component" value="Unassembled WGS sequence"/>
</dbReference>
<organism evidence="17 18">
    <name type="scientific">Allofournierella massiliensis</name>
    <dbReference type="NCBI Taxonomy" id="1650663"/>
    <lineage>
        <taxon>Bacteria</taxon>
        <taxon>Bacillati</taxon>
        <taxon>Bacillota</taxon>
        <taxon>Clostridia</taxon>
        <taxon>Eubacteriales</taxon>
        <taxon>Oscillospiraceae</taxon>
        <taxon>Allofournierella</taxon>
    </lineage>
</organism>
<dbReference type="STRING" id="1650663.GCA_001486665_03516"/>
<evidence type="ECO:0000256" key="14">
    <source>
        <dbReference type="ARBA" id="ARBA00042842"/>
    </source>
</evidence>
<keyword evidence="3" id="KW-0963">Cytoplasm</keyword>
<dbReference type="InterPro" id="IPR036968">
    <property type="entry name" value="Enolpyruvate_Tfrase_sf"/>
</dbReference>
<dbReference type="SUPFAM" id="SSF55205">
    <property type="entry name" value="EPT/RTPC-like"/>
    <property type="match status" value="1"/>
</dbReference>
<evidence type="ECO:0000256" key="11">
    <source>
        <dbReference type="ARBA" id="ARBA00039108"/>
    </source>
</evidence>
<dbReference type="RefSeq" id="WP_058967109.1">
    <property type="nucleotide sequence ID" value="NZ_CABKVM010000019.1"/>
</dbReference>
<accession>A0A4R1QIY3</accession>
<evidence type="ECO:0000256" key="4">
    <source>
        <dbReference type="ARBA" id="ARBA00022618"/>
    </source>
</evidence>
<evidence type="ECO:0000256" key="7">
    <source>
        <dbReference type="ARBA" id="ARBA00022984"/>
    </source>
</evidence>
<keyword evidence="5 17" id="KW-0808">Transferase</keyword>
<proteinExistence type="inferred from homology"/>
<dbReference type="GO" id="GO:0071555">
    <property type="term" value="P:cell wall organization"/>
    <property type="evidence" value="ECO:0007669"/>
    <property type="project" value="UniProtKB-KW"/>
</dbReference>
<evidence type="ECO:0000313" key="18">
    <source>
        <dbReference type="Proteomes" id="UP000295184"/>
    </source>
</evidence>
<sequence>MGEYLKITGGRPLFGQAMVPAAKNSVLPLIAASMLCRGETVIRQAPALADVEQSLTIYTALGGQAQRQGPAVRLRAAAAQGRGILPDGPARSMRSSVFYLAPALHRFGRVQMPMPGGCKLGPRPIDIHLEGLGRMGAQTQWEDGQLVLTAPRGLHGVDYALRLPSVGATETLLMAAVLAKGETVLRGAAREPEIVDLAEYLCACGASIQGAGGPVIRVQGRTELQGTAYTPIPDRIYAATLAAAVASAGGQVRIQGCPAEFLEPVLAVLELAGCGVQRQDRAFLVERSRTLKGVGRVYTGVYPAFCTDAAPVVAAALLCAVGRSAVEDTVFENRFSCAAGFAAMGAQACRAGRAVEITGVRRLSGAKVQGSDLRGTAALVVAALAAAGESQVFGLEHLRRGYLGLPATLQSLGARVQLAVQEEQE</sequence>
<dbReference type="Pfam" id="PF00275">
    <property type="entry name" value="EPSP_synthase"/>
    <property type="match status" value="1"/>
</dbReference>
<comment type="subcellular location">
    <subcellularLocation>
        <location evidence="1">Cytoplasm</location>
    </subcellularLocation>
</comment>
<evidence type="ECO:0000259" key="16">
    <source>
        <dbReference type="Pfam" id="PF00275"/>
    </source>
</evidence>
<dbReference type="OrthoDB" id="9803760at2"/>
<comment type="similarity">
    <text evidence="10">Belongs to the EPSP synthase family. MurA subfamily.</text>
</comment>
<reference evidence="17 18" key="1">
    <citation type="submission" date="2019-03" db="EMBL/GenBank/DDBJ databases">
        <title>Genomic Encyclopedia of Type Strains, Phase IV (KMG-IV): sequencing the most valuable type-strain genomes for metagenomic binning, comparative biology and taxonomic classification.</title>
        <authorList>
            <person name="Goeker M."/>
        </authorList>
    </citation>
    <scope>NUCLEOTIDE SEQUENCE [LARGE SCALE GENOMIC DNA]</scope>
    <source>
        <strain evidence="17 18">DSM 100451</strain>
    </source>
</reference>
<evidence type="ECO:0000256" key="6">
    <source>
        <dbReference type="ARBA" id="ARBA00022960"/>
    </source>
</evidence>
<comment type="catalytic activity">
    <reaction evidence="15">
        <text>phosphoenolpyruvate + UDP-N-acetyl-alpha-D-glucosamine = UDP-N-acetyl-3-O-(1-carboxyvinyl)-alpha-D-glucosamine + phosphate</text>
        <dbReference type="Rhea" id="RHEA:18681"/>
        <dbReference type="ChEBI" id="CHEBI:43474"/>
        <dbReference type="ChEBI" id="CHEBI:57705"/>
        <dbReference type="ChEBI" id="CHEBI:58702"/>
        <dbReference type="ChEBI" id="CHEBI:68483"/>
        <dbReference type="EC" id="2.5.1.7"/>
    </reaction>
</comment>
<dbReference type="InterPro" id="IPR013792">
    <property type="entry name" value="RNA3'P_cycl/enolpyr_Trfase_a/b"/>
</dbReference>
<evidence type="ECO:0000256" key="15">
    <source>
        <dbReference type="ARBA" id="ARBA00047527"/>
    </source>
</evidence>
<keyword evidence="4" id="KW-0132">Cell division</keyword>
<evidence type="ECO:0000256" key="10">
    <source>
        <dbReference type="ARBA" id="ARBA00038367"/>
    </source>
</evidence>
<evidence type="ECO:0000256" key="8">
    <source>
        <dbReference type="ARBA" id="ARBA00023306"/>
    </source>
</evidence>
<dbReference type="EC" id="2.5.1.7" evidence="11"/>
<dbReference type="NCBIfam" id="NF006873">
    <property type="entry name" value="PRK09369.1"/>
    <property type="match status" value="1"/>
</dbReference>
<protein>
    <recommendedName>
        <fullName evidence="12">UDP-N-acetylglucosamine 1-carboxyvinyltransferase</fullName>
        <ecNumber evidence="11">2.5.1.7</ecNumber>
    </recommendedName>
    <alternativeName>
        <fullName evidence="13">Enoylpyruvate transferase</fullName>
    </alternativeName>
    <alternativeName>
        <fullName evidence="14">UDP-N-acetylglucosamine enolpyruvyl transferase</fullName>
    </alternativeName>
</protein>
<evidence type="ECO:0000256" key="2">
    <source>
        <dbReference type="ARBA" id="ARBA00004752"/>
    </source>
</evidence>
<keyword evidence="9" id="KW-0961">Cell wall biogenesis/degradation</keyword>
<dbReference type="EMBL" id="SLUM01000033">
    <property type="protein sequence ID" value="TCL53486.1"/>
    <property type="molecule type" value="Genomic_DNA"/>
</dbReference>
<evidence type="ECO:0000256" key="1">
    <source>
        <dbReference type="ARBA" id="ARBA00004496"/>
    </source>
</evidence>
<keyword evidence="6" id="KW-0133">Cell shape</keyword>
<keyword evidence="8" id="KW-0131">Cell cycle</keyword>
<dbReference type="GO" id="GO:0051301">
    <property type="term" value="P:cell division"/>
    <property type="evidence" value="ECO:0007669"/>
    <property type="project" value="UniProtKB-KW"/>
</dbReference>